<dbReference type="PIRSF" id="PIRSF038133">
    <property type="entry name" value="HAT_Nua4_EAF3/MRG15"/>
    <property type="match status" value="1"/>
</dbReference>
<dbReference type="InterPro" id="IPR038217">
    <property type="entry name" value="MRG_C_sf"/>
</dbReference>
<comment type="subunit">
    <text evidence="3">Component of the NuA4 histone acetyltransferase complex.</text>
</comment>
<proteinExistence type="inferred from homology"/>
<keyword evidence="6" id="KW-0805">Transcription regulation</keyword>
<dbReference type="OrthoDB" id="124855at2759"/>
<dbReference type="GO" id="GO:0006355">
    <property type="term" value="P:regulation of DNA-templated transcription"/>
    <property type="evidence" value="ECO:0007669"/>
    <property type="project" value="InterPro"/>
</dbReference>
<dbReference type="GO" id="GO:0006325">
    <property type="term" value="P:chromatin organization"/>
    <property type="evidence" value="ECO:0007669"/>
    <property type="project" value="UniProtKB-KW"/>
</dbReference>
<dbReference type="PANTHER" id="PTHR10880:SF15">
    <property type="entry name" value="MSL COMPLEX SUBUNIT 3"/>
    <property type="match status" value="1"/>
</dbReference>
<dbReference type="GO" id="GO:0032221">
    <property type="term" value="C:Rpd3S complex"/>
    <property type="evidence" value="ECO:0007669"/>
    <property type="project" value="TreeGrafter"/>
</dbReference>
<dbReference type="Pfam" id="PF22732">
    <property type="entry name" value="MSL3_chromo-like"/>
    <property type="match status" value="1"/>
</dbReference>
<keyword evidence="5" id="KW-0156">Chromatin regulator</keyword>
<evidence type="ECO:0000256" key="6">
    <source>
        <dbReference type="ARBA" id="ARBA00023015"/>
    </source>
</evidence>
<feature type="domain" description="MRG" evidence="10">
    <location>
        <begin position="120"/>
        <end position="294"/>
    </location>
</feature>
<keyword evidence="7" id="KW-0804">Transcription</keyword>
<comment type="caution">
    <text evidence="12">The sequence shown here is derived from an EMBL/GenBank/DDBJ whole genome shotgun (WGS) entry which is preliminary data.</text>
</comment>
<dbReference type="GO" id="GO:0035267">
    <property type="term" value="C:NuA4 histone acetyltransferase complex"/>
    <property type="evidence" value="ECO:0007669"/>
    <property type="project" value="TreeGrafter"/>
</dbReference>
<comment type="similarity">
    <text evidence="2">Belongs to the MRG family.</text>
</comment>
<dbReference type="Proteomes" id="UP000800235">
    <property type="component" value="Unassembled WGS sequence"/>
</dbReference>
<feature type="compositionally biased region" description="Basic and acidic residues" evidence="9">
    <location>
        <begin position="124"/>
        <end position="135"/>
    </location>
</feature>
<evidence type="ECO:0000259" key="11">
    <source>
        <dbReference type="Pfam" id="PF22732"/>
    </source>
</evidence>
<evidence type="ECO:0000256" key="5">
    <source>
        <dbReference type="ARBA" id="ARBA00022853"/>
    </source>
</evidence>
<evidence type="ECO:0000256" key="8">
    <source>
        <dbReference type="ARBA" id="ARBA00023242"/>
    </source>
</evidence>
<dbReference type="PANTHER" id="PTHR10880">
    <property type="entry name" value="MORTALITY FACTOR 4-LIKE PROTEIN"/>
    <property type="match status" value="1"/>
</dbReference>
<dbReference type="InterPro" id="IPR008676">
    <property type="entry name" value="MRG"/>
</dbReference>
<evidence type="ECO:0000256" key="9">
    <source>
        <dbReference type="SAM" id="MobiDB-lite"/>
    </source>
</evidence>
<dbReference type="SUPFAM" id="SSF54160">
    <property type="entry name" value="Chromo domain-like"/>
    <property type="match status" value="1"/>
</dbReference>
<dbReference type="AlphaFoldDB" id="A0A9P4NV62"/>
<evidence type="ECO:0000256" key="1">
    <source>
        <dbReference type="ARBA" id="ARBA00004123"/>
    </source>
</evidence>
<comment type="subcellular location">
    <subcellularLocation>
        <location evidence="1">Nucleus</location>
    </subcellularLocation>
</comment>
<evidence type="ECO:0000256" key="7">
    <source>
        <dbReference type="ARBA" id="ARBA00023163"/>
    </source>
</evidence>
<evidence type="ECO:0000256" key="4">
    <source>
        <dbReference type="ARBA" id="ARBA00018505"/>
    </source>
</evidence>
<dbReference type="PROSITE" id="PS51640">
    <property type="entry name" value="MRG"/>
    <property type="match status" value="1"/>
</dbReference>
<reference evidence="12" key="1">
    <citation type="journal article" date="2020" name="Stud. Mycol.">
        <title>101 Dothideomycetes genomes: a test case for predicting lifestyles and emergence of pathogens.</title>
        <authorList>
            <person name="Haridas S."/>
            <person name="Albert R."/>
            <person name="Binder M."/>
            <person name="Bloem J."/>
            <person name="Labutti K."/>
            <person name="Salamov A."/>
            <person name="Andreopoulos B."/>
            <person name="Baker S."/>
            <person name="Barry K."/>
            <person name="Bills G."/>
            <person name="Bluhm B."/>
            <person name="Cannon C."/>
            <person name="Castanera R."/>
            <person name="Culley D."/>
            <person name="Daum C."/>
            <person name="Ezra D."/>
            <person name="Gonzalez J."/>
            <person name="Henrissat B."/>
            <person name="Kuo A."/>
            <person name="Liang C."/>
            <person name="Lipzen A."/>
            <person name="Lutzoni F."/>
            <person name="Magnuson J."/>
            <person name="Mondo S."/>
            <person name="Nolan M."/>
            <person name="Ohm R."/>
            <person name="Pangilinan J."/>
            <person name="Park H.-J."/>
            <person name="Ramirez L."/>
            <person name="Alfaro M."/>
            <person name="Sun H."/>
            <person name="Tritt A."/>
            <person name="Yoshinaga Y."/>
            <person name="Zwiers L.-H."/>
            <person name="Turgeon B."/>
            <person name="Goodwin S."/>
            <person name="Spatafora J."/>
            <person name="Crous P."/>
            <person name="Grigoriev I."/>
        </authorList>
    </citation>
    <scope>NUCLEOTIDE SEQUENCE</scope>
    <source>
        <strain evidence="12">CBS 130266</strain>
    </source>
</reference>
<organism evidence="12 13">
    <name type="scientific">Tothia fuscella</name>
    <dbReference type="NCBI Taxonomy" id="1048955"/>
    <lineage>
        <taxon>Eukaryota</taxon>
        <taxon>Fungi</taxon>
        <taxon>Dikarya</taxon>
        <taxon>Ascomycota</taxon>
        <taxon>Pezizomycotina</taxon>
        <taxon>Dothideomycetes</taxon>
        <taxon>Pleosporomycetidae</taxon>
        <taxon>Venturiales</taxon>
        <taxon>Cylindrosympodiaceae</taxon>
        <taxon>Tothia</taxon>
    </lineage>
</organism>
<feature type="region of interest" description="Disordered" evidence="9">
    <location>
        <begin position="82"/>
        <end position="136"/>
    </location>
</feature>
<dbReference type="Pfam" id="PF05712">
    <property type="entry name" value="MRG"/>
    <property type="match status" value="1"/>
</dbReference>
<protein>
    <recommendedName>
        <fullName evidence="4">Chromatin modification-related protein EAF3</fullName>
    </recommendedName>
</protein>
<feature type="compositionally biased region" description="Polar residues" evidence="9">
    <location>
        <begin position="85"/>
        <end position="94"/>
    </location>
</feature>
<dbReference type="InterPro" id="IPR026541">
    <property type="entry name" value="MRG_dom"/>
</dbReference>
<dbReference type="Gene3D" id="1.10.274.30">
    <property type="entry name" value="MRG domain"/>
    <property type="match status" value="1"/>
</dbReference>
<evidence type="ECO:0000313" key="13">
    <source>
        <dbReference type="Proteomes" id="UP000800235"/>
    </source>
</evidence>
<dbReference type="EMBL" id="MU007028">
    <property type="protein sequence ID" value="KAF2431983.1"/>
    <property type="molecule type" value="Genomic_DNA"/>
</dbReference>
<dbReference type="InterPro" id="IPR016197">
    <property type="entry name" value="Chromo-like_dom_sf"/>
</dbReference>
<evidence type="ECO:0000256" key="3">
    <source>
        <dbReference type="ARBA" id="ARBA00011353"/>
    </source>
</evidence>
<keyword evidence="13" id="KW-1185">Reference proteome</keyword>
<name>A0A9P4NV62_9PEZI</name>
<evidence type="ECO:0000259" key="10">
    <source>
        <dbReference type="Pfam" id="PF05712"/>
    </source>
</evidence>
<keyword evidence="8" id="KW-0539">Nucleus</keyword>
<sequence length="307" mass="35135">MAPPQIFEKDEKVLCFHLELLYEAKVLGCKQQDPTDKKSPWMYLIHYKGWKNTWDDWALEGRILKFNDENIELSRNLKKEMDRVNQLSKPQKTVSAKRKGAVSGRGSEERNSTPAAAASKKRGRDNDTEKEDTYHSRPIIRIPMPDLLKSALVDDWEMVTKNNQLVKLPSDTPASVVLDDYLAYEKTKRHPGTAEVDILEEIVKGLKDYFGCAIGRVLLYRQERAQHISLLKASRSPTGDLAGKSMEDIYGAEHLIRLLVSMPELVAQTNMDMQSVNRLREEMIKLTMWLAAPQQIAKYLSVNYVNT</sequence>
<evidence type="ECO:0000256" key="2">
    <source>
        <dbReference type="ARBA" id="ARBA00009093"/>
    </source>
</evidence>
<gene>
    <name evidence="12" type="ORF">EJ08DRAFT_648381</name>
</gene>
<evidence type="ECO:0000313" key="12">
    <source>
        <dbReference type="EMBL" id="KAF2431983.1"/>
    </source>
</evidence>
<feature type="domain" description="MSL3 chromodomain-like" evidence="11">
    <location>
        <begin position="7"/>
        <end position="78"/>
    </location>
</feature>
<accession>A0A9P4NV62</accession>
<dbReference type="InterPro" id="IPR053820">
    <property type="entry name" value="MSL3_chromo-like"/>
</dbReference>
<dbReference type="Gene3D" id="2.30.30.140">
    <property type="match status" value="1"/>
</dbReference>